<dbReference type="Proteomes" id="UP000001383">
    <property type="component" value="Chromosome"/>
</dbReference>
<reference evidence="1 2" key="1">
    <citation type="journal article" date="2009" name="J. Bacteriol.">
        <title>Complete genome sequence of Macrococcus caseolyticus strain JCSCS5402, reflecting the ancestral genome of the human-pathogenic staphylococci.</title>
        <authorList>
            <person name="Baba T."/>
            <person name="Kuwahara-Arai K."/>
            <person name="Uchiyama I."/>
            <person name="Takeuchi F."/>
            <person name="Ito T."/>
            <person name="Hiramatsu K."/>
        </authorList>
    </citation>
    <scope>NUCLEOTIDE SEQUENCE [LARGE SCALE GENOMIC DNA]</scope>
    <source>
        <strain evidence="1 2">JCSC5402</strain>
    </source>
</reference>
<protein>
    <submittedName>
        <fullName evidence="1">Uncharacterized protein</fullName>
    </submittedName>
</protein>
<proteinExistence type="predicted"/>
<dbReference type="EMBL" id="AP009484">
    <property type="protein sequence ID" value="BAH18246.1"/>
    <property type="molecule type" value="Genomic_DNA"/>
</dbReference>
<dbReference type="AlphaFoldDB" id="B9E7S8"/>
<name>B9E7S8_MACCJ</name>
<gene>
    <name evidence="1" type="ordered locus">MCCL_1539</name>
</gene>
<evidence type="ECO:0000313" key="1">
    <source>
        <dbReference type="EMBL" id="BAH18246.1"/>
    </source>
</evidence>
<dbReference type="KEGG" id="mcl:MCCL_1539"/>
<organism evidence="1 2">
    <name type="scientific">Macrococcus caseolyticus (strain JCSC5402)</name>
    <name type="common">Macrococcoides caseolyticum</name>
    <dbReference type="NCBI Taxonomy" id="458233"/>
    <lineage>
        <taxon>Bacteria</taxon>
        <taxon>Bacillati</taxon>
        <taxon>Bacillota</taxon>
        <taxon>Bacilli</taxon>
        <taxon>Bacillales</taxon>
        <taxon>Staphylococcaceae</taxon>
        <taxon>Macrococcoides</taxon>
    </lineage>
</organism>
<dbReference type="STRING" id="458233.MCCL_1539"/>
<dbReference type="HOGENOM" id="CLU_2130447_0_0_9"/>
<sequence>MQESLKIKGVSDIMHKEVTFTKEQLLDILDGKVIVKRDIDGIMHRFMIDKSTRATKYFKVYYDLLSKKNSTVITNLSQIVQAISVEEAVEEIKKKYDDQTLNIAVNKISERRM</sequence>
<evidence type="ECO:0000313" key="2">
    <source>
        <dbReference type="Proteomes" id="UP000001383"/>
    </source>
</evidence>
<accession>B9E7S8</accession>